<evidence type="ECO:0000313" key="2">
    <source>
        <dbReference type="EMBL" id="PPD57483.1"/>
    </source>
</evidence>
<dbReference type="AlphaFoldDB" id="A0A2P5P5B6"/>
<feature type="region of interest" description="Disordered" evidence="1">
    <location>
        <begin position="70"/>
        <end position="90"/>
    </location>
</feature>
<reference evidence="2 3" key="1">
    <citation type="journal article" date="2017" name="ISME J.">
        <title>Grape pomace compost harbors organohalide-respiring Dehalogenimonas species with novel reductive dehalogenase genes.</title>
        <authorList>
            <person name="Yang Y."/>
            <person name="Higgins S.A."/>
            <person name="Yan J."/>
            <person name="Simsir B."/>
            <person name="Chourey K."/>
            <person name="Iyer R."/>
            <person name="Hettich R.L."/>
            <person name="Baldwin B."/>
            <person name="Ogles D.M."/>
            <person name="Loffler F.E."/>
        </authorList>
    </citation>
    <scope>NUCLEOTIDE SEQUENCE [LARGE SCALE GENOMIC DNA]</scope>
    <source>
        <strain evidence="2 3">GP</strain>
    </source>
</reference>
<evidence type="ECO:0000256" key="1">
    <source>
        <dbReference type="SAM" id="MobiDB-lite"/>
    </source>
</evidence>
<protein>
    <submittedName>
        <fullName evidence="2">DUF2277 domain-containing protein</fullName>
    </submittedName>
</protein>
<keyword evidence="3" id="KW-1185">Reference proteome</keyword>
<dbReference type="Pfam" id="PF10041">
    <property type="entry name" value="DUF2277"/>
    <property type="match status" value="1"/>
</dbReference>
<organism evidence="2 3">
    <name type="scientific">Dehalogenimonas etheniformans</name>
    <dbReference type="NCBI Taxonomy" id="1536648"/>
    <lineage>
        <taxon>Bacteria</taxon>
        <taxon>Bacillati</taxon>
        <taxon>Chloroflexota</taxon>
        <taxon>Dehalococcoidia</taxon>
        <taxon>Dehalococcoidales</taxon>
        <taxon>Dehalococcoidaceae</taxon>
        <taxon>Dehalogenimonas</taxon>
    </lineage>
</organism>
<accession>A0A2P5P5B6</accession>
<dbReference type="EMBL" id="JQAN02000012">
    <property type="protein sequence ID" value="PPD57483.1"/>
    <property type="molecule type" value="Genomic_DNA"/>
</dbReference>
<dbReference type="OrthoDB" id="2720376at2"/>
<dbReference type="InterPro" id="IPR018735">
    <property type="entry name" value="DUF2277"/>
</dbReference>
<sequence length="90" mass="9856">MCRNIHMLFNFDPPATEDEINAAAQQYVRKVSGFSIPSAANHAAFDRAIKEVSKATSKLLDSLVTEAQPKNREAEAAKRHARAVERFGGG</sequence>
<dbReference type="RefSeq" id="WP_102331675.1">
    <property type="nucleotide sequence ID" value="NZ_CP058566.2"/>
</dbReference>
<gene>
    <name evidence="2" type="ORF">JP09_009140</name>
</gene>
<comment type="caution">
    <text evidence="2">The sequence shown here is derived from an EMBL/GenBank/DDBJ whole genome shotgun (WGS) entry which is preliminary data.</text>
</comment>
<proteinExistence type="predicted"/>
<dbReference type="Proteomes" id="UP000235653">
    <property type="component" value="Unassembled WGS sequence"/>
</dbReference>
<evidence type="ECO:0000313" key="3">
    <source>
        <dbReference type="Proteomes" id="UP000235653"/>
    </source>
</evidence>
<name>A0A2P5P5B6_9CHLR</name>